<dbReference type="AlphaFoldDB" id="A0A454TM46"/>
<dbReference type="RefSeq" id="WP_123203700.1">
    <property type="nucleotide sequence ID" value="NZ_RJTL01000035.1"/>
</dbReference>
<dbReference type="GO" id="GO:0005694">
    <property type="term" value="C:chromosome"/>
    <property type="evidence" value="ECO:0007669"/>
    <property type="project" value="TreeGrafter"/>
</dbReference>
<dbReference type="Pfam" id="PF02195">
    <property type="entry name" value="ParB_N"/>
    <property type="match status" value="1"/>
</dbReference>
<feature type="region of interest" description="Disordered" evidence="1">
    <location>
        <begin position="243"/>
        <end position="276"/>
    </location>
</feature>
<feature type="compositionally biased region" description="Polar residues" evidence="1">
    <location>
        <begin position="290"/>
        <end position="319"/>
    </location>
</feature>
<reference evidence="3 4" key="1">
    <citation type="submission" date="2018-10" db="EMBL/GenBank/DDBJ databases">
        <title>Draft Genome Sequence of Ralstonia pseudosolanacearum (R. solanacearum phylotype I) Strain Tg03 Isolated from Luffa cylindrica in China.</title>
        <authorList>
            <person name="Yuan G.-Q."/>
            <person name="Li Q.-Q."/>
            <person name="Zhang Y.-W."/>
        </authorList>
    </citation>
    <scope>NUCLEOTIDE SEQUENCE [LARGE SCALE GENOMIC DNA]</scope>
    <source>
        <strain evidence="3 4">Tg03</strain>
    </source>
</reference>
<dbReference type="Proteomes" id="UP000271222">
    <property type="component" value="Unassembled WGS sequence"/>
</dbReference>
<dbReference type="InterPro" id="IPR003115">
    <property type="entry name" value="ParB_N"/>
</dbReference>
<feature type="domain" description="ParB-like N-terminal" evidence="2">
    <location>
        <begin position="39"/>
        <end position="129"/>
    </location>
</feature>
<dbReference type="GO" id="GO:0007059">
    <property type="term" value="P:chromosome segregation"/>
    <property type="evidence" value="ECO:0007669"/>
    <property type="project" value="TreeGrafter"/>
</dbReference>
<dbReference type="SMART" id="SM00470">
    <property type="entry name" value="ParB"/>
    <property type="match status" value="1"/>
</dbReference>
<comment type="caution">
    <text evidence="3">The sequence shown here is derived from an EMBL/GenBank/DDBJ whole genome shotgun (WGS) entry which is preliminary data.</text>
</comment>
<dbReference type="PANTHER" id="PTHR33375:SF1">
    <property type="entry name" value="CHROMOSOME-PARTITIONING PROTEIN PARB-RELATED"/>
    <property type="match status" value="1"/>
</dbReference>
<sequence>MLTTNARSLGLSSLATIARMTAGPTAVAAIEEATGATTKAIRIAQITVKPQDRHDFSDVLEFAQRLKIVGHVHTAILVRELLDGGYELIAGERRVRASKLNEWTEIQAKVFPPETPDFVIRLYQVSENVDRKPLTAKETAMGLASDIELYGREQAAKLWTNPSNGKQRSESWISKHLRFKDYGPVTLELFEMGLFGDIEAANKMADIEAASASVAAVIATQMKKGEKLGRGALDLRLTELKNAAKAEQGTERPSPLTGAGPARSPATSTGQSESLTGVAQAVDADPAQGAQNVTGLNTTPVSAQHSTGAHETGRETAQLNGKGKTRTGTKDKAEQIAASAEEIFVTSTSAIHSLRQLRADLAAADTGEDETSWRLWVAFASTACASMVGVGDERAEKMLQRLVQELNSKSALELLNTLHPSRKAGILPDDFRYDTKRETFPRAPNNWAL</sequence>
<gene>
    <name evidence="3" type="ORF">EGA29_19260</name>
</gene>
<accession>A0A454TM46</accession>
<feature type="region of interest" description="Disordered" evidence="1">
    <location>
        <begin position="290"/>
        <end position="334"/>
    </location>
</feature>
<evidence type="ECO:0000313" key="4">
    <source>
        <dbReference type="Proteomes" id="UP000271222"/>
    </source>
</evidence>
<dbReference type="OrthoDB" id="8982069at2"/>
<protein>
    <submittedName>
        <fullName evidence="3">Nuclease</fullName>
    </submittedName>
</protein>
<evidence type="ECO:0000256" key="1">
    <source>
        <dbReference type="SAM" id="MobiDB-lite"/>
    </source>
</evidence>
<name>A0A454TM46_9RALS</name>
<evidence type="ECO:0000259" key="2">
    <source>
        <dbReference type="SMART" id="SM00470"/>
    </source>
</evidence>
<dbReference type="Gene3D" id="3.90.1530.30">
    <property type="match status" value="1"/>
</dbReference>
<dbReference type="InterPro" id="IPR050336">
    <property type="entry name" value="Chromosome_partition/occlusion"/>
</dbReference>
<dbReference type="EMBL" id="RJTL01000035">
    <property type="protein sequence ID" value="RNM03224.1"/>
    <property type="molecule type" value="Genomic_DNA"/>
</dbReference>
<evidence type="ECO:0000313" key="3">
    <source>
        <dbReference type="EMBL" id="RNM03224.1"/>
    </source>
</evidence>
<feature type="compositionally biased region" description="Polar residues" evidence="1">
    <location>
        <begin position="265"/>
        <end position="276"/>
    </location>
</feature>
<dbReference type="SUPFAM" id="SSF110849">
    <property type="entry name" value="ParB/Sulfiredoxin"/>
    <property type="match status" value="1"/>
</dbReference>
<dbReference type="PANTHER" id="PTHR33375">
    <property type="entry name" value="CHROMOSOME-PARTITIONING PROTEIN PARB-RELATED"/>
    <property type="match status" value="1"/>
</dbReference>
<proteinExistence type="predicted"/>
<organism evidence="3 4">
    <name type="scientific">Ralstonia pseudosolanacearum</name>
    <dbReference type="NCBI Taxonomy" id="1310165"/>
    <lineage>
        <taxon>Bacteria</taxon>
        <taxon>Pseudomonadati</taxon>
        <taxon>Pseudomonadota</taxon>
        <taxon>Betaproteobacteria</taxon>
        <taxon>Burkholderiales</taxon>
        <taxon>Burkholderiaceae</taxon>
        <taxon>Ralstonia</taxon>
        <taxon>Ralstonia solanacearum species complex</taxon>
    </lineage>
</organism>
<dbReference type="InterPro" id="IPR036086">
    <property type="entry name" value="ParB/Sulfiredoxin_sf"/>
</dbReference>